<evidence type="ECO:0000259" key="15">
    <source>
        <dbReference type="PROSITE" id="PS51393"/>
    </source>
</evidence>
<dbReference type="FunFam" id="2.60.60.20:FF:000002">
    <property type="entry name" value="Arachidonate 5-lipoxygenase a"/>
    <property type="match status" value="1"/>
</dbReference>
<feature type="binding site" evidence="11">
    <location>
        <position position="80"/>
    </location>
    <ligand>
        <name>Ca(2+)</name>
        <dbReference type="ChEBI" id="CHEBI:29108"/>
        <label>1</label>
    </ligand>
</feature>
<reference evidence="16" key="2">
    <citation type="submission" date="2025-09" db="UniProtKB">
        <authorList>
            <consortium name="Ensembl"/>
        </authorList>
    </citation>
    <scope>IDENTIFICATION</scope>
</reference>
<dbReference type="Gene3D" id="2.60.60.20">
    <property type="entry name" value="PLAT/LH2 domain"/>
    <property type="match status" value="1"/>
</dbReference>
<keyword evidence="17" id="KW-1185">Reference proteome</keyword>
<dbReference type="PROSITE" id="PS50095">
    <property type="entry name" value="PLAT"/>
    <property type="match status" value="1"/>
</dbReference>
<dbReference type="GO" id="GO:0005506">
    <property type="term" value="F:iron ion binding"/>
    <property type="evidence" value="ECO:0007669"/>
    <property type="project" value="InterPro"/>
</dbReference>
<dbReference type="Gene3D" id="1.20.245.10">
    <property type="entry name" value="Lipoxygenase-1, Domain 5"/>
    <property type="match status" value="1"/>
</dbReference>
<keyword evidence="9" id="KW-0443">Lipid metabolism</keyword>
<keyword evidence="11" id="KW-0106">Calcium</keyword>
<evidence type="ECO:0000256" key="4">
    <source>
        <dbReference type="ARBA" id="ARBA00022490"/>
    </source>
</evidence>
<feature type="binding site" evidence="11">
    <location>
        <position position="16"/>
    </location>
    <ligand>
        <name>Ca(2+)</name>
        <dbReference type="ChEBI" id="CHEBI:29108"/>
        <label>1</label>
    </ligand>
</feature>
<keyword evidence="5 10" id="KW-0479">Metal-binding</keyword>
<dbReference type="InterPro" id="IPR020834">
    <property type="entry name" value="LipOase_CS"/>
</dbReference>
<evidence type="ECO:0000313" key="16">
    <source>
        <dbReference type="Ensembl" id="ENSPTXP00000019912.1"/>
    </source>
</evidence>
<dbReference type="Proteomes" id="UP000472273">
    <property type="component" value="Unplaced"/>
</dbReference>
<keyword evidence="8 10" id="KW-0408">Iron</keyword>
<feature type="binding site" evidence="10">
    <location>
        <position position="325"/>
    </location>
    <ligand>
        <name>Fe cation</name>
        <dbReference type="ChEBI" id="CHEBI:24875"/>
        <note>catalytic</note>
    </ligand>
</feature>
<dbReference type="GO" id="GO:0034440">
    <property type="term" value="P:lipid oxidation"/>
    <property type="evidence" value="ECO:0007669"/>
    <property type="project" value="InterPro"/>
</dbReference>
<evidence type="ECO:0000256" key="7">
    <source>
        <dbReference type="ARBA" id="ARBA00023002"/>
    </source>
</evidence>
<feature type="domain" description="Lipoxygenase" evidence="15">
    <location>
        <begin position="139"/>
        <end position="623"/>
    </location>
</feature>
<feature type="binding site" evidence="10">
    <location>
        <position position="500"/>
    </location>
    <ligand>
        <name>Fe cation</name>
        <dbReference type="ChEBI" id="CHEBI:24875"/>
        <note>catalytic</note>
    </ligand>
</feature>
<keyword evidence="7" id="KW-0560">Oxidoreductase</keyword>
<evidence type="ECO:0000256" key="1">
    <source>
        <dbReference type="ARBA" id="ARBA00004496"/>
    </source>
</evidence>
<organism evidence="16 17">
    <name type="scientific">Pseudonaja textilis</name>
    <name type="common">Eastern brown snake</name>
    <dbReference type="NCBI Taxonomy" id="8673"/>
    <lineage>
        <taxon>Eukaryota</taxon>
        <taxon>Metazoa</taxon>
        <taxon>Chordata</taxon>
        <taxon>Craniata</taxon>
        <taxon>Vertebrata</taxon>
        <taxon>Euteleostomi</taxon>
        <taxon>Lepidosauria</taxon>
        <taxon>Squamata</taxon>
        <taxon>Bifurcata</taxon>
        <taxon>Unidentata</taxon>
        <taxon>Episquamata</taxon>
        <taxon>Toxicofera</taxon>
        <taxon>Serpentes</taxon>
        <taxon>Colubroidea</taxon>
        <taxon>Elapidae</taxon>
        <taxon>Hydrophiinae</taxon>
        <taxon>Pseudonaja</taxon>
    </lineage>
</organism>
<feature type="binding site" evidence="10">
    <location>
        <position position="623"/>
    </location>
    <ligand>
        <name>Fe cation</name>
        <dbReference type="ChEBI" id="CHEBI:24875"/>
        <note>catalytic</note>
    </ligand>
</feature>
<dbReference type="PANTHER" id="PTHR11771">
    <property type="entry name" value="LIPOXYGENASE"/>
    <property type="match status" value="1"/>
</dbReference>
<dbReference type="FunFam" id="1.20.245.10:FF:000001">
    <property type="entry name" value="Arachidonate 5-lipoxygenase a"/>
    <property type="match status" value="1"/>
</dbReference>
<dbReference type="OMA" id="PPVNITC"/>
<feature type="binding site" evidence="10">
    <location>
        <position position="320"/>
    </location>
    <ligand>
        <name>Fe cation</name>
        <dbReference type="ChEBI" id="CHEBI:24875"/>
        <note>catalytic</note>
    </ligand>
</feature>
<dbReference type="InterPro" id="IPR036226">
    <property type="entry name" value="LipOase_C_sf"/>
</dbReference>
<sequence length="623" mass="70835">MAGKEIFRVATGKRWGSATFDSVSITLVGLKGESPKQLLDKTGKDFIPGAVRELHPCDRHLGPLLLIRLHKEPYQFFPEDPWFCDFVQLTDPDGQIFHFPCYQWIEGYQDLELREGTGMKLPQLLKATSMNTNIKFSLTKMSTFIARSKLTWSELHNPSESHSLVAFDFSDSPEYVADHWQEDTFFGYQYLNGVNPLVIEKCTEIPAKFPVTQEMVAESLGKTTTLSEELQKGNIFIVDYKMLQGSPTNVINGEQQHLAVPLCLFHQRSSGNLVPIAIQLSQIPGADSPIFLPSDPHWDWTLAKMWVRNADFHIHQNISHLLKTHLMAEIFTMATLRHLPMCHPVFKLLIPHIRYTLQINILARIRLIKKGGMMDQATSAGFEGVGFLVSRGVQQLTYSSLCLPEDIKDRGVESLANYYYRDDATKIWAAIESFMAGFVQYYYWNDDRIRGDAELQAWISEIFKEAFQSREASGAPSTLATAEELTKFLTMVIFTCSAQHAAVNSGQFDFGAWMPNMPPTMRRPPPTTKGTASLEDILKIIPQVNITCIALSSLWLLSKEAGDQRPLGFYPERHFVEEEPRRLIETFQNRLEDISEQINRRNQALALPYNYLNPPFVENSVSI</sequence>
<evidence type="ECO:0000256" key="9">
    <source>
        <dbReference type="ARBA" id="ARBA00023098"/>
    </source>
</evidence>
<feature type="domain" description="PLAT" evidence="14">
    <location>
        <begin position="3"/>
        <end position="119"/>
    </location>
</feature>
<dbReference type="GO" id="GO:0016702">
    <property type="term" value="F:oxidoreductase activity, acting on single donors with incorporation of molecular oxygen, incorporation of two atoms of oxygen"/>
    <property type="evidence" value="ECO:0007669"/>
    <property type="project" value="InterPro"/>
</dbReference>
<feature type="site" description="Essential for stabilizing binding to COTL1" evidence="12">
    <location>
        <position position="104"/>
    </location>
</feature>
<evidence type="ECO:0000259" key="14">
    <source>
        <dbReference type="PROSITE" id="PS50095"/>
    </source>
</evidence>
<dbReference type="InterPro" id="IPR042062">
    <property type="entry name" value="PLAT_LOX_verte"/>
</dbReference>
<evidence type="ECO:0000256" key="11">
    <source>
        <dbReference type="PIRSR" id="PIRSR601885-2"/>
    </source>
</evidence>
<dbReference type="Ensembl" id="ENSPTXT00000020518.1">
    <property type="protein sequence ID" value="ENSPTXP00000019912.1"/>
    <property type="gene ID" value="ENSPTXG00000013780.1"/>
</dbReference>
<comment type="subcellular location">
    <subcellularLocation>
        <location evidence="1">Cytoplasm</location>
    </subcellularLocation>
</comment>
<evidence type="ECO:0000256" key="2">
    <source>
        <dbReference type="ARBA" id="ARBA00005189"/>
    </source>
</evidence>
<dbReference type="PRINTS" id="PR00467">
    <property type="entry name" value="MAMLPOXGNASE"/>
</dbReference>
<dbReference type="InterPro" id="IPR036392">
    <property type="entry name" value="PLAT/LH2_dom_sf"/>
</dbReference>
<evidence type="ECO:0000256" key="6">
    <source>
        <dbReference type="ARBA" id="ARBA00022964"/>
    </source>
</evidence>
<evidence type="ECO:0000313" key="17">
    <source>
        <dbReference type="Proteomes" id="UP000472273"/>
    </source>
</evidence>
<feature type="binding site" evidence="11">
    <location>
        <position position="40"/>
    </location>
    <ligand>
        <name>Ca(2+)</name>
        <dbReference type="ChEBI" id="CHEBI:29108"/>
        <label>2</label>
    </ligand>
</feature>
<dbReference type="GO" id="GO:0005737">
    <property type="term" value="C:cytoplasm"/>
    <property type="evidence" value="ECO:0007669"/>
    <property type="project" value="UniProtKB-SubCell"/>
</dbReference>
<dbReference type="CDD" id="cd01753">
    <property type="entry name" value="PLAT_LOX"/>
    <property type="match status" value="1"/>
</dbReference>
<accession>A0A670Z753</accession>
<dbReference type="Pfam" id="PF00305">
    <property type="entry name" value="Lipoxygenase"/>
    <property type="match status" value="1"/>
</dbReference>
<dbReference type="InterPro" id="IPR000907">
    <property type="entry name" value="LipOase"/>
</dbReference>
<evidence type="ECO:0000256" key="13">
    <source>
        <dbReference type="PROSITE-ProRule" id="PRU00152"/>
    </source>
</evidence>
<keyword evidence="6" id="KW-0223">Dioxygenase</keyword>
<dbReference type="SMART" id="SM00308">
    <property type="entry name" value="LH2"/>
    <property type="match status" value="1"/>
</dbReference>
<comment type="cofactor">
    <cofactor evidence="10">
        <name>Fe cation</name>
        <dbReference type="ChEBI" id="CHEBI:24875"/>
    </cofactor>
    <text evidence="10">Binds 1 Fe cation per subunit.</text>
</comment>
<evidence type="ECO:0000256" key="5">
    <source>
        <dbReference type="ARBA" id="ARBA00022723"/>
    </source>
</evidence>
<dbReference type="InterPro" id="IPR001024">
    <property type="entry name" value="PLAT/LH2_dom"/>
</dbReference>
<evidence type="ECO:0000256" key="8">
    <source>
        <dbReference type="ARBA" id="ARBA00023004"/>
    </source>
</evidence>
<reference evidence="16" key="1">
    <citation type="submission" date="2025-08" db="UniProtKB">
        <authorList>
            <consortium name="Ensembl"/>
        </authorList>
    </citation>
    <scope>IDENTIFICATION</scope>
</reference>
<name>A0A670Z753_PSETE</name>
<dbReference type="InterPro" id="IPR013819">
    <property type="entry name" value="LipOase_C"/>
</dbReference>
<dbReference type="SUPFAM" id="SSF49723">
    <property type="entry name" value="Lipase/lipooxygenase domain (PLAT/LH2 domain)"/>
    <property type="match status" value="1"/>
</dbReference>
<dbReference type="Gene3D" id="3.10.450.60">
    <property type="match status" value="1"/>
</dbReference>
<dbReference type="Pfam" id="PF01477">
    <property type="entry name" value="PLAT"/>
    <property type="match status" value="1"/>
</dbReference>
<dbReference type="AlphaFoldDB" id="A0A670Z753"/>
<dbReference type="SUPFAM" id="SSF48484">
    <property type="entry name" value="Lipoxigenase"/>
    <property type="match status" value="1"/>
</dbReference>
<evidence type="ECO:0000256" key="3">
    <source>
        <dbReference type="ARBA" id="ARBA00009419"/>
    </source>
</evidence>
<comment type="similarity">
    <text evidence="3">Belongs to the lipoxygenase family.</text>
</comment>
<dbReference type="InterPro" id="IPR001885">
    <property type="entry name" value="LipOase_mml"/>
</dbReference>
<evidence type="ECO:0000256" key="12">
    <source>
        <dbReference type="PIRSR" id="PIRSR601885-3"/>
    </source>
</evidence>
<dbReference type="PRINTS" id="PR00087">
    <property type="entry name" value="LIPOXYGENASE"/>
</dbReference>
<evidence type="ECO:0008006" key="18">
    <source>
        <dbReference type="Google" id="ProtNLM"/>
    </source>
</evidence>
<proteinExistence type="inferred from homology"/>
<dbReference type="PROSITE" id="PS00081">
    <property type="entry name" value="LIPOXYGENASE_2"/>
    <property type="match status" value="1"/>
</dbReference>
<comment type="caution">
    <text evidence="13">Lacks conserved residue(s) required for the propagation of feature annotation.</text>
</comment>
<dbReference type="PROSITE" id="PS51393">
    <property type="entry name" value="LIPOXYGENASE_3"/>
    <property type="match status" value="1"/>
</dbReference>
<keyword evidence="4" id="KW-0963">Cytoplasm</keyword>
<protein>
    <recommendedName>
        <fullName evidence="18">Arachidonate 15-lipoxygenase type B</fullName>
    </recommendedName>
</protein>
<evidence type="ECO:0000256" key="10">
    <source>
        <dbReference type="PIRSR" id="PIRSR601885-1"/>
    </source>
</evidence>
<comment type="pathway">
    <text evidence="2">Lipid metabolism.</text>
</comment>
<dbReference type="GeneTree" id="ENSGT00940000156796"/>